<feature type="compositionally biased region" description="Basic and acidic residues" evidence="1">
    <location>
        <begin position="350"/>
        <end position="361"/>
    </location>
</feature>
<gene>
    <name evidence="3" type="ORF">SHERM_07427</name>
</gene>
<dbReference type="InterPro" id="IPR040256">
    <property type="entry name" value="At4g02000-like"/>
</dbReference>
<dbReference type="PANTHER" id="PTHR31286">
    <property type="entry name" value="GLYCINE-RICH CELL WALL STRUCTURAL PROTEIN 1.8-LIKE"/>
    <property type="match status" value="1"/>
</dbReference>
<dbReference type="AlphaFoldDB" id="A0A9N7RRV6"/>
<dbReference type="InterPro" id="IPR025558">
    <property type="entry name" value="DUF4283"/>
</dbReference>
<evidence type="ECO:0000313" key="3">
    <source>
        <dbReference type="EMBL" id="CAA0841416.1"/>
    </source>
</evidence>
<organism evidence="3 4">
    <name type="scientific">Striga hermonthica</name>
    <name type="common">Purple witchweed</name>
    <name type="synonym">Buchnera hermonthica</name>
    <dbReference type="NCBI Taxonomy" id="68872"/>
    <lineage>
        <taxon>Eukaryota</taxon>
        <taxon>Viridiplantae</taxon>
        <taxon>Streptophyta</taxon>
        <taxon>Embryophyta</taxon>
        <taxon>Tracheophyta</taxon>
        <taxon>Spermatophyta</taxon>
        <taxon>Magnoliopsida</taxon>
        <taxon>eudicotyledons</taxon>
        <taxon>Gunneridae</taxon>
        <taxon>Pentapetalae</taxon>
        <taxon>asterids</taxon>
        <taxon>lamiids</taxon>
        <taxon>Lamiales</taxon>
        <taxon>Orobanchaceae</taxon>
        <taxon>Buchnereae</taxon>
        <taxon>Striga</taxon>
    </lineage>
</organism>
<evidence type="ECO:0000256" key="1">
    <source>
        <dbReference type="SAM" id="MobiDB-lite"/>
    </source>
</evidence>
<comment type="caution">
    <text evidence="3">The sequence shown here is derived from an EMBL/GenBank/DDBJ whole genome shotgun (WGS) entry which is preliminary data.</text>
</comment>
<dbReference type="Pfam" id="PF14111">
    <property type="entry name" value="DUF4283"/>
    <property type="match status" value="1"/>
</dbReference>
<sequence length="638" mass="73076">MERKIVEKFNKFDLLEKEQKGITLSEADVELGVQECALSIIGRIVGEKKVSVGGLKTTMGVAWRTSRPFSIRVLGQNEYQFLFQSREDKEKVLKRKTWNFDGQYMILKDWKKGETEFKEEEIKVELWVQIHKLPLHWISMETGMRVGQFFGKVKDVVVPLAGSVNGRVIKILVDRNVVKSGQFGEWLRGSNGESWEGRERRTVSPHSPKDTSGTNKGISGEGEDLSPTRVGGDKESRGRKHPTAGETIEADDDIIMSAELVKEPASREQGGSISGEEQIQGYEIIPMVCEGKGKEVLEPCNLVEVAVQQEVYNKKQARNQRSFIRITRGKDRVGIQRKAVGESSGNVGEGEEKGYKRKYGDENGESDNQNIEEIKKQKVGKDMRGNKRFYFDGRWVKTEGYLECVREGWGRAAFGHGMYKFQQKLRNVRGVLIGWANQQISNSAKEIKECNERLEIMGKQGGFRNWEEWFECKKKVQEAYKKEELFWKQKARVRWLREGDRNTKYFQACVRQRRSVNSLENLERISGGRCETEGQSQGVGVQSVVPSAMDNVSETEELRGVAWTGNSLSSKWMWQQGRKQKISVERELLEVREWLLQGLQEGWGIVKVMVQNKQLANICVLWKENGCYHLQPCVYHIL</sequence>
<keyword evidence="4" id="KW-1185">Reference proteome</keyword>
<name>A0A9N7RRV6_STRHE</name>
<feature type="region of interest" description="Disordered" evidence="1">
    <location>
        <begin position="188"/>
        <end position="254"/>
    </location>
</feature>
<feature type="region of interest" description="Disordered" evidence="1">
    <location>
        <begin position="338"/>
        <end position="374"/>
    </location>
</feature>
<dbReference type="EMBL" id="CACSLK010034108">
    <property type="protein sequence ID" value="CAA0841416.1"/>
    <property type="molecule type" value="Genomic_DNA"/>
</dbReference>
<accession>A0A9N7RRV6</accession>
<protein>
    <recommendedName>
        <fullName evidence="2">DUF4283 domain-containing protein</fullName>
    </recommendedName>
</protein>
<feature type="domain" description="DUF4283" evidence="2">
    <location>
        <begin position="34"/>
        <end position="113"/>
    </location>
</feature>
<proteinExistence type="predicted"/>
<dbReference type="OrthoDB" id="1695837at2759"/>
<reference evidence="3" key="1">
    <citation type="submission" date="2019-12" db="EMBL/GenBank/DDBJ databases">
        <authorList>
            <person name="Scholes J."/>
        </authorList>
    </citation>
    <scope>NUCLEOTIDE SEQUENCE</scope>
</reference>
<evidence type="ECO:0000259" key="2">
    <source>
        <dbReference type="Pfam" id="PF14111"/>
    </source>
</evidence>
<evidence type="ECO:0000313" key="4">
    <source>
        <dbReference type="Proteomes" id="UP001153555"/>
    </source>
</evidence>
<dbReference type="PANTHER" id="PTHR31286:SF178">
    <property type="entry name" value="DUF4283 DOMAIN-CONTAINING PROTEIN"/>
    <property type="match status" value="1"/>
</dbReference>
<dbReference type="Proteomes" id="UP001153555">
    <property type="component" value="Unassembled WGS sequence"/>
</dbReference>